<evidence type="ECO:0000313" key="2">
    <source>
        <dbReference type="Proteomes" id="UP000036027"/>
    </source>
</evidence>
<protein>
    <submittedName>
        <fullName evidence="1">Uncharacterized protein</fullName>
    </submittedName>
</protein>
<comment type="caution">
    <text evidence="1">The sequence shown here is derived from an EMBL/GenBank/DDBJ whole genome shotgun (WGS) entry which is preliminary data.</text>
</comment>
<dbReference type="STRING" id="1470200.PL75_04325"/>
<proteinExistence type="predicted"/>
<accession>A0A0J1C488</accession>
<dbReference type="EMBL" id="JTDO01000005">
    <property type="protein sequence ID" value="KLT73138.1"/>
    <property type="molecule type" value="Genomic_DNA"/>
</dbReference>
<keyword evidence="2" id="KW-1185">Reference proteome</keyword>
<organism evidence="1 2">
    <name type="scientific">Neisseria arctica</name>
    <dbReference type="NCBI Taxonomy" id="1470200"/>
    <lineage>
        <taxon>Bacteria</taxon>
        <taxon>Pseudomonadati</taxon>
        <taxon>Pseudomonadota</taxon>
        <taxon>Betaproteobacteria</taxon>
        <taxon>Neisseriales</taxon>
        <taxon>Neisseriaceae</taxon>
        <taxon>Neisseria</taxon>
    </lineage>
</organism>
<sequence>MYFPIKKTALFAELLNRLADVQGRLNDLSPVTFRKASIPICQTIFKHKLLLVQLMLLNGLFVRNPLRYPNQ</sequence>
<reference evidence="1 2" key="1">
    <citation type="submission" date="2014-11" db="EMBL/GenBank/DDBJ databases">
        <title>Genome of a novel goose pathogen.</title>
        <authorList>
            <person name="Hansen C.M."/>
            <person name="Hueffer K."/>
            <person name="Choi S.C."/>
        </authorList>
    </citation>
    <scope>NUCLEOTIDE SEQUENCE [LARGE SCALE GENOMIC DNA]</scope>
    <source>
        <strain evidence="1 2">KH1503</strain>
    </source>
</reference>
<dbReference type="AlphaFoldDB" id="A0A0J1C488"/>
<dbReference type="Proteomes" id="UP000036027">
    <property type="component" value="Unassembled WGS sequence"/>
</dbReference>
<name>A0A0J1C488_9NEIS</name>
<evidence type="ECO:0000313" key="1">
    <source>
        <dbReference type="EMBL" id="KLT73138.1"/>
    </source>
</evidence>
<gene>
    <name evidence="1" type="ORF">PL75_04325</name>
</gene>
<dbReference type="PATRIC" id="fig|1470200.3.peg.2013"/>